<dbReference type="EMBL" id="CM029048">
    <property type="protein sequence ID" value="KAG2580568.1"/>
    <property type="molecule type" value="Genomic_DNA"/>
</dbReference>
<keyword evidence="3" id="KW-1185">Reference proteome</keyword>
<gene>
    <name evidence="2" type="ORF">PVAP13_6NG356350</name>
</gene>
<sequence length="122" mass="12884">MRSVRVGDRQSDQWSGDRVGDRSCDRACDRAAAIRGVMRVSRVEDSDGGVGQAGALQRTRSRPGNAWTSRGRGGRTMRIMANGGDAKHGGNGGARGAGDDAARGRRRGSSEAMKTKVSPRQA</sequence>
<feature type="region of interest" description="Disordered" evidence="1">
    <location>
        <begin position="43"/>
        <end position="122"/>
    </location>
</feature>
<accession>A0A8T0R603</accession>
<reference evidence="2" key="1">
    <citation type="submission" date="2020-05" db="EMBL/GenBank/DDBJ databases">
        <title>WGS assembly of Panicum virgatum.</title>
        <authorList>
            <person name="Lovell J.T."/>
            <person name="Jenkins J."/>
            <person name="Shu S."/>
            <person name="Juenger T.E."/>
            <person name="Schmutz J."/>
        </authorList>
    </citation>
    <scope>NUCLEOTIDE SEQUENCE</scope>
    <source>
        <strain evidence="2">AP13</strain>
    </source>
</reference>
<evidence type="ECO:0000313" key="2">
    <source>
        <dbReference type="EMBL" id="KAG2580568.1"/>
    </source>
</evidence>
<proteinExistence type="predicted"/>
<dbReference type="Proteomes" id="UP000823388">
    <property type="component" value="Chromosome 6N"/>
</dbReference>
<protein>
    <submittedName>
        <fullName evidence="2">Uncharacterized protein</fullName>
    </submittedName>
</protein>
<name>A0A8T0R603_PANVG</name>
<organism evidence="2 3">
    <name type="scientific">Panicum virgatum</name>
    <name type="common">Blackwell switchgrass</name>
    <dbReference type="NCBI Taxonomy" id="38727"/>
    <lineage>
        <taxon>Eukaryota</taxon>
        <taxon>Viridiplantae</taxon>
        <taxon>Streptophyta</taxon>
        <taxon>Embryophyta</taxon>
        <taxon>Tracheophyta</taxon>
        <taxon>Spermatophyta</taxon>
        <taxon>Magnoliopsida</taxon>
        <taxon>Liliopsida</taxon>
        <taxon>Poales</taxon>
        <taxon>Poaceae</taxon>
        <taxon>PACMAD clade</taxon>
        <taxon>Panicoideae</taxon>
        <taxon>Panicodae</taxon>
        <taxon>Paniceae</taxon>
        <taxon>Panicinae</taxon>
        <taxon>Panicum</taxon>
        <taxon>Panicum sect. Hiantes</taxon>
    </lineage>
</organism>
<evidence type="ECO:0000313" key="3">
    <source>
        <dbReference type="Proteomes" id="UP000823388"/>
    </source>
</evidence>
<comment type="caution">
    <text evidence="2">The sequence shown here is derived from an EMBL/GenBank/DDBJ whole genome shotgun (WGS) entry which is preliminary data.</text>
</comment>
<dbReference type="AlphaFoldDB" id="A0A8T0R603"/>
<evidence type="ECO:0000256" key="1">
    <source>
        <dbReference type="SAM" id="MobiDB-lite"/>
    </source>
</evidence>
<feature type="region of interest" description="Disordered" evidence="1">
    <location>
        <begin position="1"/>
        <end position="24"/>
    </location>
</feature>
<feature type="compositionally biased region" description="Basic and acidic residues" evidence="1">
    <location>
        <begin position="1"/>
        <end position="11"/>
    </location>
</feature>